<feature type="compositionally biased region" description="Basic and acidic residues" evidence="7">
    <location>
        <begin position="14"/>
        <end position="25"/>
    </location>
</feature>
<dbReference type="PROSITE" id="PS50913">
    <property type="entry name" value="GRIP"/>
    <property type="match status" value="1"/>
</dbReference>
<dbReference type="Gene3D" id="1.10.220.60">
    <property type="entry name" value="GRIP domain"/>
    <property type="match status" value="1"/>
</dbReference>
<dbReference type="GO" id="GO:0005794">
    <property type="term" value="C:Golgi apparatus"/>
    <property type="evidence" value="ECO:0007669"/>
    <property type="project" value="TreeGrafter"/>
</dbReference>
<keyword evidence="4 6" id="KW-0175">Coiled coil</keyword>
<reference evidence="10 11" key="2">
    <citation type="submission" date="2018-11" db="EMBL/GenBank/DDBJ databases">
        <authorList>
            <consortium name="Pathogen Informatics"/>
        </authorList>
    </citation>
    <scope>NUCLEOTIDE SEQUENCE [LARGE SCALE GENOMIC DNA]</scope>
</reference>
<comment type="subcellular location">
    <subcellularLocation>
        <location evidence="2">Cytoplasm</location>
    </subcellularLocation>
    <subcellularLocation>
        <location evidence="1">Endomembrane system</location>
        <topology evidence="1">Peripheral membrane protein</topology>
    </subcellularLocation>
</comment>
<dbReference type="WBParaSite" id="GPUH_0000503401-mRNA-1">
    <property type="protein sequence ID" value="GPUH_0000503401-mRNA-1"/>
    <property type="gene ID" value="GPUH_0000503401"/>
</dbReference>
<dbReference type="Proteomes" id="UP000271098">
    <property type="component" value="Unassembled WGS sequence"/>
</dbReference>
<dbReference type="SMART" id="SM00755">
    <property type="entry name" value="Grip"/>
    <property type="match status" value="1"/>
</dbReference>
<evidence type="ECO:0000313" key="12">
    <source>
        <dbReference type="WBParaSite" id="GPUH_0000503401-mRNA-1"/>
    </source>
</evidence>
<keyword evidence="8" id="KW-1133">Transmembrane helix</keyword>
<name>A0A183D8I6_9BILA</name>
<evidence type="ECO:0000256" key="3">
    <source>
        <dbReference type="ARBA" id="ARBA00022490"/>
    </source>
</evidence>
<dbReference type="OrthoDB" id="1926336at2759"/>
<keyword evidence="11" id="KW-1185">Reference proteome</keyword>
<gene>
    <name evidence="10" type="ORF">GPUH_LOCUS5029</name>
</gene>
<dbReference type="PANTHER" id="PTHR23157:SF25">
    <property type="entry name" value="GRIP AND COILED-COIL DOMAIN-CONTAINING PROTEIN 1"/>
    <property type="match status" value="1"/>
</dbReference>
<proteinExistence type="predicted"/>
<evidence type="ECO:0000256" key="8">
    <source>
        <dbReference type="SAM" id="Phobius"/>
    </source>
</evidence>
<feature type="domain" description="GRIP" evidence="9">
    <location>
        <begin position="100"/>
        <end position="151"/>
    </location>
</feature>
<dbReference type="InterPro" id="IPR032023">
    <property type="entry name" value="GCC2_Rab_bind"/>
</dbReference>
<evidence type="ECO:0000256" key="1">
    <source>
        <dbReference type="ARBA" id="ARBA00004184"/>
    </source>
</evidence>
<evidence type="ECO:0000256" key="6">
    <source>
        <dbReference type="SAM" id="Coils"/>
    </source>
</evidence>
<evidence type="ECO:0000256" key="5">
    <source>
        <dbReference type="ARBA" id="ARBA00023136"/>
    </source>
</evidence>
<dbReference type="Pfam" id="PF01465">
    <property type="entry name" value="GRIP"/>
    <property type="match status" value="1"/>
</dbReference>
<organism evidence="12">
    <name type="scientific">Gongylonema pulchrum</name>
    <dbReference type="NCBI Taxonomy" id="637853"/>
    <lineage>
        <taxon>Eukaryota</taxon>
        <taxon>Metazoa</taxon>
        <taxon>Ecdysozoa</taxon>
        <taxon>Nematoda</taxon>
        <taxon>Chromadorea</taxon>
        <taxon>Rhabditida</taxon>
        <taxon>Spirurina</taxon>
        <taxon>Spiruromorpha</taxon>
        <taxon>Spiruroidea</taxon>
        <taxon>Gongylonematidae</taxon>
        <taxon>Gongylonema</taxon>
    </lineage>
</organism>
<evidence type="ECO:0000259" key="9">
    <source>
        <dbReference type="PROSITE" id="PS50913"/>
    </source>
</evidence>
<feature type="region of interest" description="Disordered" evidence="7">
    <location>
        <begin position="1"/>
        <end position="25"/>
    </location>
</feature>
<keyword evidence="5 8" id="KW-0472">Membrane</keyword>
<evidence type="ECO:0000256" key="7">
    <source>
        <dbReference type="SAM" id="MobiDB-lite"/>
    </source>
</evidence>
<sequence>MYLKRPSPVTAPAEEEKPAANEEKTLEEVIYGEDEEVNITDIWDQPDNPISWQHTAQVTMKQLEHTRELLNESEATNARLLEQTKLLKEEIRRLERNRERENHLTNTEYLKNIIMKFVAPEKVSDERGQLIPVLETMLKLTSDEVKLLNQVAQGNYFSLFSTIFLFYYFNQLLFYYSDSSRH</sequence>
<reference evidence="12" key="1">
    <citation type="submission" date="2016-06" db="UniProtKB">
        <authorList>
            <consortium name="WormBaseParasite"/>
        </authorList>
    </citation>
    <scope>IDENTIFICATION</scope>
</reference>
<evidence type="ECO:0000313" key="10">
    <source>
        <dbReference type="EMBL" id="VDK48673.1"/>
    </source>
</evidence>
<feature type="coiled-coil region" evidence="6">
    <location>
        <begin position="63"/>
        <end position="104"/>
    </location>
</feature>
<accession>A0A183D8I6</accession>
<dbReference type="InterPro" id="IPR000237">
    <property type="entry name" value="GRIP_dom"/>
</dbReference>
<evidence type="ECO:0000256" key="4">
    <source>
        <dbReference type="ARBA" id="ARBA00023054"/>
    </source>
</evidence>
<evidence type="ECO:0000256" key="2">
    <source>
        <dbReference type="ARBA" id="ARBA00004496"/>
    </source>
</evidence>
<dbReference type="InterPro" id="IPR051952">
    <property type="entry name" value="Golgi-autophagy_related"/>
</dbReference>
<dbReference type="EMBL" id="UYRT01010143">
    <property type="protein sequence ID" value="VDK48673.1"/>
    <property type="molecule type" value="Genomic_DNA"/>
</dbReference>
<dbReference type="Pfam" id="PF16704">
    <property type="entry name" value="Rab_bind"/>
    <property type="match status" value="1"/>
</dbReference>
<dbReference type="PANTHER" id="PTHR23157">
    <property type="entry name" value="GRIP AND COILED-COIL DOMAIN-CONTAINING PROTEIN 1"/>
    <property type="match status" value="1"/>
</dbReference>
<protein>
    <submittedName>
        <fullName evidence="12">GRIP domain-containing protein</fullName>
    </submittedName>
</protein>
<keyword evidence="8" id="KW-0812">Transmembrane</keyword>
<evidence type="ECO:0000313" key="11">
    <source>
        <dbReference type="Proteomes" id="UP000271098"/>
    </source>
</evidence>
<feature type="transmembrane region" description="Helical" evidence="8">
    <location>
        <begin position="156"/>
        <end position="176"/>
    </location>
</feature>
<keyword evidence="3" id="KW-0963">Cytoplasm</keyword>
<dbReference type="AlphaFoldDB" id="A0A183D8I6"/>